<evidence type="ECO:0000313" key="4">
    <source>
        <dbReference type="Proteomes" id="UP001222932"/>
    </source>
</evidence>
<protein>
    <recommendedName>
        <fullName evidence="5">Protein ZIP4 homolog</fullName>
    </recommendedName>
</protein>
<dbReference type="InterPro" id="IPR039057">
    <property type="entry name" value="Spo22/ZIP4"/>
</dbReference>
<evidence type="ECO:0000313" key="3">
    <source>
        <dbReference type="EMBL" id="GMK57614.1"/>
    </source>
</evidence>
<feature type="region of interest" description="Disordered" evidence="2">
    <location>
        <begin position="662"/>
        <end position="684"/>
    </location>
</feature>
<evidence type="ECO:0000256" key="2">
    <source>
        <dbReference type="SAM" id="MobiDB-lite"/>
    </source>
</evidence>
<accession>A0AAD3TVE4</accession>
<dbReference type="PANTHER" id="PTHR40375">
    <property type="entry name" value="SPORULATION-SPECIFIC PROTEIN 22"/>
    <property type="match status" value="1"/>
</dbReference>
<dbReference type="GO" id="GO:0090173">
    <property type="term" value="P:regulation of synaptonemal complex assembly"/>
    <property type="evidence" value="ECO:0007669"/>
    <property type="project" value="InterPro"/>
</dbReference>
<dbReference type="EMBL" id="BTCM01000004">
    <property type="protein sequence ID" value="GMK57614.1"/>
    <property type="molecule type" value="Genomic_DNA"/>
</dbReference>
<evidence type="ECO:0008006" key="5">
    <source>
        <dbReference type="Google" id="ProtNLM"/>
    </source>
</evidence>
<keyword evidence="1" id="KW-0469">Meiosis</keyword>
<reference evidence="3" key="1">
    <citation type="journal article" date="2023" name="BMC Genomics">
        <title>Chromosome-level genome assemblies of Cutaneotrichosporon spp. (Trichosporonales, Basidiomycota) reveal imbalanced evolution between nucleotide sequences and chromosome synteny.</title>
        <authorList>
            <person name="Kobayashi Y."/>
            <person name="Kayamori A."/>
            <person name="Aoki K."/>
            <person name="Shiwa Y."/>
            <person name="Matsutani M."/>
            <person name="Fujita N."/>
            <person name="Sugita T."/>
            <person name="Iwasaki W."/>
            <person name="Tanaka N."/>
            <person name="Takashima M."/>
        </authorList>
    </citation>
    <scope>NUCLEOTIDE SEQUENCE</scope>
    <source>
        <strain evidence="3">HIS016</strain>
    </source>
</reference>
<dbReference type="Pfam" id="PF08631">
    <property type="entry name" value="SPO22"/>
    <property type="match status" value="1"/>
</dbReference>
<gene>
    <name evidence="3" type="ORF">CspeluHIS016_0404480</name>
</gene>
<comment type="caution">
    <text evidence="3">The sequence shown here is derived from an EMBL/GenBank/DDBJ whole genome shotgun (WGS) entry which is preliminary data.</text>
</comment>
<sequence>MASGNLQTIKEALEGFNKVKHLLPTSPHTPPEDRSRAVEAIGSLHFTLDRLPLRSRKRKEGRDDEKSNRLDEEGVHLWNLALAARGRICPNPDQDDLLLLAHIKYAAFKFIQAATDSSVIGPFFTRLLNLATRLISDLLEANDLINATNLCSTAAKVRLEQKITDVSLSPDSIETQERLEALLGYYVSRCEMAMAVHNDSLGFVMLTKAAELATNHDMDSENLQNVAHQCWVFGNRLRESDIVEAQPSDWLQKGLDLVAKAEKKGVTPGLQDLQVGLLRSAARMELAKGNIESLERAKSILQKLGAASNTLDPSSVREIKMLNLHILQRQGAKEGSIRESLEDIVSHVQWDEGNDLQSLGRQQLLTKAVSSHGGSDFISEILLSILLSSRKLSEDFQVAHRMEARALDSEFREGPGLNGGITVAELGITDRTEAIACQTILWSLGETLYKVANFKQAAQWFVLGAHPAFRPGGIENFGRCRRWCAAGEASTQYLSFLVAIHTGREIAATTTIQHILNCPDLDGKQLLLMGQAAQEKGMKVALSAALNALLTAMARGAGAGAVAVQALTLVRCLMEMNLPVSATVSSTRSFTTFRLIMDIVQGTPVIETDPELPFLRVTAMFACFTGKVEVYWSMNEGEDKNLLDDLVQYVSQLRPATTVAQSVDGKAPDRQYQRARRRQQDLRGNGDGAVSIKIFEHLVETFLAELEDGGFKLARWTHHLVATLLNRGTPEDIERAYHYLYQVIEVQGSDSRHDFPDEEYRWFASIAYSKGMSKFNNGDNEGGSSLMARRYEMVQQRFGRR</sequence>
<dbReference type="InterPro" id="IPR013940">
    <property type="entry name" value="Spo22/ZIP4/TEX11"/>
</dbReference>
<organism evidence="3 4">
    <name type="scientific">Cutaneotrichosporon spelunceum</name>
    <dbReference type="NCBI Taxonomy" id="1672016"/>
    <lineage>
        <taxon>Eukaryota</taxon>
        <taxon>Fungi</taxon>
        <taxon>Dikarya</taxon>
        <taxon>Basidiomycota</taxon>
        <taxon>Agaricomycotina</taxon>
        <taxon>Tremellomycetes</taxon>
        <taxon>Trichosporonales</taxon>
        <taxon>Trichosporonaceae</taxon>
        <taxon>Cutaneotrichosporon</taxon>
    </lineage>
</organism>
<dbReference type="AlphaFoldDB" id="A0AAD3TVE4"/>
<dbReference type="GO" id="GO:0051321">
    <property type="term" value="P:meiotic cell cycle"/>
    <property type="evidence" value="ECO:0007669"/>
    <property type="project" value="UniProtKB-KW"/>
</dbReference>
<reference evidence="3" key="2">
    <citation type="submission" date="2023-06" db="EMBL/GenBank/DDBJ databases">
        <authorList>
            <person name="Kobayashi Y."/>
            <person name="Kayamori A."/>
            <person name="Aoki K."/>
            <person name="Shiwa Y."/>
            <person name="Fujita N."/>
            <person name="Sugita T."/>
            <person name="Iwasaki W."/>
            <person name="Tanaka N."/>
            <person name="Takashima M."/>
        </authorList>
    </citation>
    <scope>NUCLEOTIDE SEQUENCE</scope>
    <source>
        <strain evidence="3">HIS016</strain>
    </source>
</reference>
<keyword evidence="4" id="KW-1185">Reference proteome</keyword>
<dbReference type="Proteomes" id="UP001222932">
    <property type="component" value="Unassembled WGS sequence"/>
</dbReference>
<dbReference type="PANTHER" id="PTHR40375:SF2">
    <property type="entry name" value="SPORULATION-SPECIFIC PROTEIN 22"/>
    <property type="match status" value="1"/>
</dbReference>
<name>A0AAD3TVE4_9TREE</name>
<proteinExistence type="predicted"/>
<evidence type="ECO:0000256" key="1">
    <source>
        <dbReference type="ARBA" id="ARBA00023254"/>
    </source>
</evidence>